<keyword evidence="6" id="KW-0496">Mitochondrion</keyword>
<organism evidence="11 12">
    <name type="scientific">Lineolata rhizophorae</name>
    <dbReference type="NCBI Taxonomy" id="578093"/>
    <lineage>
        <taxon>Eukaryota</taxon>
        <taxon>Fungi</taxon>
        <taxon>Dikarya</taxon>
        <taxon>Ascomycota</taxon>
        <taxon>Pezizomycotina</taxon>
        <taxon>Dothideomycetes</taxon>
        <taxon>Dothideomycetes incertae sedis</taxon>
        <taxon>Lineolatales</taxon>
        <taxon>Lineolataceae</taxon>
        <taxon>Lineolata</taxon>
    </lineage>
</organism>
<evidence type="ECO:0000256" key="9">
    <source>
        <dbReference type="SAM" id="MobiDB-lite"/>
    </source>
</evidence>
<evidence type="ECO:0000256" key="2">
    <source>
        <dbReference type="ARBA" id="ARBA00004569"/>
    </source>
</evidence>
<keyword evidence="4 8" id="KW-0274">FAD</keyword>
<dbReference type="Proteomes" id="UP000799766">
    <property type="component" value="Unassembled WGS sequence"/>
</dbReference>
<keyword evidence="12" id="KW-1185">Reference proteome</keyword>
<dbReference type="GO" id="GO:0005758">
    <property type="term" value="C:mitochondrial intermembrane space"/>
    <property type="evidence" value="ECO:0007669"/>
    <property type="project" value="UniProtKB-SubCell"/>
</dbReference>
<proteinExistence type="predicted"/>
<dbReference type="Gene3D" id="1.20.120.310">
    <property type="entry name" value="ERV/ALR sulfhydryl oxidase domain"/>
    <property type="match status" value="1"/>
</dbReference>
<feature type="compositionally biased region" description="Acidic residues" evidence="9">
    <location>
        <begin position="91"/>
        <end position="101"/>
    </location>
</feature>
<dbReference type="SUPFAM" id="SSF69000">
    <property type="entry name" value="FAD-dependent thiol oxidase"/>
    <property type="match status" value="1"/>
</dbReference>
<comment type="catalytic activity">
    <reaction evidence="8">
        <text>2 R'C(R)SH + O2 = R'C(R)S-S(R)CR' + H2O2</text>
        <dbReference type="Rhea" id="RHEA:17357"/>
        <dbReference type="ChEBI" id="CHEBI:15379"/>
        <dbReference type="ChEBI" id="CHEBI:16240"/>
        <dbReference type="ChEBI" id="CHEBI:16520"/>
        <dbReference type="ChEBI" id="CHEBI:17412"/>
        <dbReference type="EC" id="1.8.3.2"/>
    </reaction>
</comment>
<evidence type="ECO:0000313" key="11">
    <source>
        <dbReference type="EMBL" id="KAF2457582.1"/>
    </source>
</evidence>
<dbReference type="AlphaFoldDB" id="A0A6A6P1G6"/>
<dbReference type="PANTHER" id="PTHR12645">
    <property type="entry name" value="ALR/ERV"/>
    <property type="match status" value="1"/>
</dbReference>
<dbReference type="EC" id="1.8.3.2" evidence="8"/>
<keyword evidence="5 8" id="KW-0560">Oxidoreductase</keyword>
<dbReference type="EMBL" id="MU001680">
    <property type="protein sequence ID" value="KAF2457582.1"/>
    <property type="molecule type" value="Genomic_DNA"/>
</dbReference>
<keyword evidence="7" id="KW-1015">Disulfide bond</keyword>
<dbReference type="InterPro" id="IPR036774">
    <property type="entry name" value="ERV/ALR_sulphydryl_oxid_sf"/>
</dbReference>
<evidence type="ECO:0000256" key="3">
    <source>
        <dbReference type="ARBA" id="ARBA00022630"/>
    </source>
</evidence>
<evidence type="ECO:0000256" key="4">
    <source>
        <dbReference type="ARBA" id="ARBA00022827"/>
    </source>
</evidence>
<evidence type="ECO:0000313" key="12">
    <source>
        <dbReference type="Proteomes" id="UP000799766"/>
    </source>
</evidence>
<dbReference type="OrthoDB" id="17199at2759"/>
<dbReference type="Gene3D" id="4.10.320.60">
    <property type="match status" value="1"/>
</dbReference>
<dbReference type="GO" id="GO:0016971">
    <property type="term" value="F:flavin-dependent sulfhydryl oxidase activity"/>
    <property type="evidence" value="ECO:0007669"/>
    <property type="project" value="InterPro"/>
</dbReference>
<feature type="compositionally biased region" description="Low complexity" evidence="9">
    <location>
        <begin position="8"/>
        <end position="21"/>
    </location>
</feature>
<dbReference type="InterPro" id="IPR039799">
    <property type="entry name" value="ALR/ERV"/>
</dbReference>
<evidence type="ECO:0000256" key="5">
    <source>
        <dbReference type="ARBA" id="ARBA00023002"/>
    </source>
</evidence>
<comment type="cofactor">
    <cofactor evidence="1 8">
        <name>FAD</name>
        <dbReference type="ChEBI" id="CHEBI:57692"/>
    </cofactor>
</comment>
<dbReference type="FunFam" id="1.20.120.310:FF:000003">
    <property type="entry name" value="Sulfhydryl oxidase"/>
    <property type="match status" value="1"/>
</dbReference>
<sequence length="213" mass="22780">MPAATSVEAPQAQDEQQQPQQKLPKGVVLGPDGKPCRSCSSKAAFSAWTAMAKQQSNNPVAPAPGRSSSAAGPASPHPFASAGAAATANADNDDGDDDCPPDVEALGRASWTLLHSITAAYPTRPSPSLQAETRAFLGAFARLYPCWSCGDDFGRWMRAEGGANAPRVASRDEFGRWMCEAHNAVNGKLGKERFDCERWEERWRTGWGDGRCD</sequence>
<dbReference type="InterPro" id="IPR017905">
    <property type="entry name" value="ERV/ALR_sulphydryl_oxidase"/>
</dbReference>
<dbReference type="Pfam" id="PF04777">
    <property type="entry name" value="Evr1_Alr"/>
    <property type="match status" value="1"/>
</dbReference>
<evidence type="ECO:0000256" key="7">
    <source>
        <dbReference type="ARBA" id="ARBA00023157"/>
    </source>
</evidence>
<dbReference type="PROSITE" id="PS51324">
    <property type="entry name" value="ERV_ALR"/>
    <property type="match status" value="1"/>
</dbReference>
<keyword evidence="3 8" id="KW-0285">Flavoprotein</keyword>
<dbReference type="GO" id="GO:0050660">
    <property type="term" value="F:flavin adenine dinucleotide binding"/>
    <property type="evidence" value="ECO:0007669"/>
    <property type="project" value="TreeGrafter"/>
</dbReference>
<evidence type="ECO:0000256" key="1">
    <source>
        <dbReference type="ARBA" id="ARBA00001974"/>
    </source>
</evidence>
<feature type="compositionally biased region" description="Low complexity" evidence="9">
    <location>
        <begin position="63"/>
        <end position="90"/>
    </location>
</feature>
<feature type="region of interest" description="Disordered" evidence="9">
    <location>
        <begin position="1"/>
        <end position="104"/>
    </location>
</feature>
<name>A0A6A6P1G6_9PEZI</name>
<reference evidence="11" key="1">
    <citation type="journal article" date="2020" name="Stud. Mycol.">
        <title>101 Dothideomycetes genomes: a test case for predicting lifestyles and emergence of pathogens.</title>
        <authorList>
            <person name="Haridas S."/>
            <person name="Albert R."/>
            <person name="Binder M."/>
            <person name="Bloem J."/>
            <person name="Labutti K."/>
            <person name="Salamov A."/>
            <person name="Andreopoulos B."/>
            <person name="Baker S."/>
            <person name="Barry K."/>
            <person name="Bills G."/>
            <person name="Bluhm B."/>
            <person name="Cannon C."/>
            <person name="Castanera R."/>
            <person name="Culley D."/>
            <person name="Daum C."/>
            <person name="Ezra D."/>
            <person name="Gonzalez J."/>
            <person name="Henrissat B."/>
            <person name="Kuo A."/>
            <person name="Liang C."/>
            <person name="Lipzen A."/>
            <person name="Lutzoni F."/>
            <person name="Magnuson J."/>
            <person name="Mondo S."/>
            <person name="Nolan M."/>
            <person name="Ohm R."/>
            <person name="Pangilinan J."/>
            <person name="Park H.-J."/>
            <person name="Ramirez L."/>
            <person name="Alfaro M."/>
            <person name="Sun H."/>
            <person name="Tritt A."/>
            <person name="Yoshinaga Y."/>
            <person name="Zwiers L.-H."/>
            <person name="Turgeon B."/>
            <person name="Goodwin S."/>
            <person name="Spatafora J."/>
            <person name="Crous P."/>
            <person name="Grigoriev I."/>
        </authorList>
    </citation>
    <scope>NUCLEOTIDE SEQUENCE</scope>
    <source>
        <strain evidence="11">ATCC 16933</strain>
    </source>
</reference>
<evidence type="ECO:0000259" key="10">
    <source>
        <dbReference type="PROSITE" id="PS51324"/>
    </source>
</evidence>
<evidence type="ECO:0000256" key="6">
    <source>
        <dbReference type="ARBA" id="ARBA00023128"/>
    </source>
</evidence>
<evidence type="ECO:0000256" key="8">
    <source>
        <dbReference type="RuleBase" id="RU371123"/>
    </source>
</evidence>
<feature type="domain" description="ERV/ALR sulfhydryl oxidase" evidence="10">
    <location>
        <begin position="99"/>
        <end position="203"/>
    </location>
</feature>
<accession>A0A6A6P1G6</accession>
<gene>
    <name evidence="11" type="ORF">BDY21DRAFT_371756</name>
</gene>
<comment type="subcellular location">
    <subcellularLocation>
        <location evidence="2">Mitochondrion intermembrane space</location>
    </subcellularLocation>
</comment>
<dbReference type="PANTHER" id="PTHR12645:SF0">
    <property type="entry name" value="FAD-LINKED SULFHYDRYL OXIDASE ALR"/>
    <property type="match status" value="1"/>
</dbReference>
<protein>
    <recommendedName>
        <fullName evidence="8">Sulfhydryl oxidase</fullName>
        <ecNumber evidence="8">1.8.3.2</ecNumber>
    </recommendedName>
</protein>